<evidence type="ECO:0000313" key="2">
    <source>
        <dbReference type="EMBL" id="SKC61888.1"/>
    </source>
</evidence>
<keyword evidence="3" id="KW-1185">Reference proteome</keyword>
<keyword evidence="1" id="KW-0812">Transmembrane</keyword>
<dbReference type="OrthoDB" id="7065604at2"/>
<evidence type="ECO:0000256" key="1">
    <source>
        <dbReference type="HAMAP-Rule" id="MF_02088"/>
    </source>
</evidence>
<dbReference type="Pfam" id="PF02592">
    <property type="entry name" value="Vut_1"/>
    <property type="match status" value="1"/>
</dbReference>
<feature type="transmembrane region" description="Helical" evidence="1">
    <location>
        <begin position="63"/>
        <end position="82"/>
    </location>
</feature>
<accession>A0A1T5KEV6</accession>
<dbReference type="GO" id="GO:0022857">
    <property type="term" value="F:transmembrane transporter activity"/>
    <property type="evidence" value="ECO:0007669"/>
    <property type="project" value="UniProtKB-UniRule"/>
</dbReference>
<feature type="transmembrane region" description="Helical" evidence="1">
    <location>
        <begin position="119"/>
        <end position="139"/>
    </location>
</feature>
<dbReference type="Proteomes" id="UP000190341">
    <property type="component" value="Unassembled WGS sequence"/>
</dbReference>
<dbReference type="InterPro" id="IPR003744">
    <property type="entry name" value="YhhQ"/>
</dbReference>
<proteinExistence type="inferred from homology"/>
<dbReference type="AlphaFoldDB" id="A0A1T5KEV6"/>
<dbReference type="EMBL" id="FUZV01000001">
    <property type="protein sequence ID" value="SKC61888.1"/>
    <property type="molecule type" value="Genomic_DNA"/>
</dbReference>
<keyword evidence="1" id="KW-0813">Transport</keyword>
<reference evidence="2 3" key="1">
    <citation type="submission" date="2017-02" db="EMBL/GenBank/DDBJ databases">
        <authorList>
            <person name="Peterson S.W."/>
        </authorList>
    </citation>
    <scope>NUCLEOTIDE SEQUENCE [LARGE SCALE GENOMIC DNA]</scope>
    <source>
        <strain evidence="2 3">P15</strain>
    </source>
</reference>
<protein>
    <recommendedName>
        <fullName evidence="1">Probable queuosine precursor transporter</fullName>
        <shortName evidence="1">Q precursor transporter</shortName>
    </recommendedName>
</protein>
<dbReference type="NCBIfam" id="TIGR00697">
    <property type="entry name" value="queuosine precursor transporter"/>
    <property type="match status" value="1"/>
</dbReference>
<comment type="subcellular location">
    <subcellularLocation>
        <location evidence="1">Cell inner membrane</location>
        <topology evidence="1">Multi-pass membrane protein</topology>
    </subcellularLocation>
</comment>
<gene>
    <name evidence="2" type="ORF">SAMN06296058_1622</name>
</gene>
<dbReference type="STRING" id="428993.SAMN06296058_1622"/>
<keyword evidence="1" id="KW-1003">Cell membrane</keyword>
<dbReference type="GO" id="GO:0005886">
    <property type="term" value="C:plasma membrane"/>
    <property type="evidence" value="ECO:0007669"/>
    <property type="project" value="UniProtKB-SubCell"/>
</dbReference>
<evidence type="ECO:0000313" key="3">
    <source>
        <dbReference type="Proteomes" id="UP000190341"/>
    </source>
</evidence>
<comment type="function">
    <text evidence="1">Involved in the import of queuosine (Q) precursors, required for Q precursor salvage.</text>
</comment>
<feature type="transmembrane region" description="Helical" evidence="1">
    <location>
        <begin position="12"/>
        <end position="31"/>
    </location>
</feature>
<feature type="transmembrane region" description="Helical" evidence="1">
    <location>
        <begin position="145"/>
        <end position="165"/>
    </location>
</feature>
<comment type="similarity">
    <text evidence="1">Belongs to the vitamin uptake transporter (VUT/ECF) (TC 2.A.88) family. Q precursor transporter subfamily.</text>
</comment>
<keyword evidence="1" id="KW-0472">Membrane</keyword>
<dbReference type="HAMAP" id="MF_02088">
    <property type="entry name" value="Q_prec_transport"/>
    <property type="match status" value="1"/>
</dbReference>
<dbReference type="PANTHER" id="PTHR34300">
    <property type="entry name" value="QUEUOSINE PRECURSOR TRANSPORTER-RELATED"/>
    <property type="match status" value="1"/>
</dbReference>
<name>A0A1T5KEV6_9GAMM</name>
<keyword evidence="1" id="KW-1133">Transmembrane helix</keyword>
<sequence>MSLFAPASRKYAIPAILMMAIIVLLSNYLVQFPLNDWLTWGAFSYPLSYLVTDVVNRLVGPGLARRVVVVGFVLAVLCSIWLATPRIAAASGAAFLFSQLTDIEVFNRLRRSRWWIAPLSSNTVAACLDTVIFWGIAFVGVSEHWLSWAVGDLMVKLAMATLVILPFRLLTRRKAGVPLEWRR</sequence>
<dbReference type="PANTHER" id="PTHR34300:SF1">
    <property type="entry name" value="QUEUOSINE PRECURSOR TRANSPORTER"/>
    <property type="match status" value="1"/>
</dbReference>
<keyword evidence="1" id="KW-0997">Cell inner membrane</keyword>
<organism evidence="2 3">
    <name type="scientific">Pseudoxanthomonas indica</name>
    <dbReference type="NCBI Taxonomy" id="428993"/>
    <lineage>
        <taxon>Bacteria</taxon>
        <taxon>Pseudomonadati</taxon>
        <taxon>Pseudomonadota</taxon>
        <taxon>Gammaproteobacteria</taxon>
        <taxon>Lysobacterales</taxon>
        <taxon>Lysobacteraceae</taxon>
        <taxon>Pseudoxanthomonas</taxon>
    </lineage>
</organism>
<dbReference type="RefSeq" id="WP_079723909.1">
    <property type="nucleotide sequence ID" value="NZ_BMCL01000002.1"/>
</dbReference>